<dbReference type="CDD" id="cd12148">
    <property type="entry name" value="fungal_TF_MHR"/>
    <property type="match status" value="1"/>
</dbReference>
<dbReference type="Pfam" id="PF04082">
    <property type="entry name" value="Fungal_trans"/>
    <property type="match status" value="1"/>
</dbReference>
<evidence type="ECO:0000259" key="7">
    <source>
        <dbReference type="Pfam" id="PF04082"/>
    </source>
</evidence>
<comment type="subcellular location">
    <subcellularLocation>
        <location evidence="1">Nucleus</location>
    </subcellularLocation>
</comment>
<gene>
    <name evidence="8" type="ORF">SUNI508_00483</name>
</gene>
<name>A0ABR2V6T5_9PEZI</name>
<reference evidence="8 9" key="1">
    <citation type="journal article" date="2024" name="J. Plant Pathol.">
        <title>Sequence and assembly of the genome of Seiridium unicorne, isolate CBS 538.82, causal agent of cypress canker disease.</title>
        <authorList>
            <person name="Scali E."/>
            <person name="Rocca G.D."/>
            <person name="Danti R."/>
            <person name="Garbelotto M."/>
            <person name="Barberini S."/>
            <person name="Baroncelli R."/>
            <person name="Emiliani G."/>
        </authorList>
    </citation>
    <scope>NUCLEOTIDE SEQUENCE [LARGE SCALE GENOMIC DNA]</scope>
    <source>
        <strain evidence="8 9">BM-138-508</strain>
    </source>
</reference>
<evidence type="ECO:0000256" key="5">
    <source>
        <dbReference type="ARBA" id="ARBA00022833"/>
    </source>
</evidence>
<sequence length="630" mass="70142">MSSAWRQQPPAVWLSTLPSTIFAKVRLLSFVVLSRSGLLLIFDTDMFDESRVTPVSNGDGATFSAAGITVAAGTLEQFSPLHEPAAPIFESPVLRQQETVEEFSPGMNDATIDAHVAAYFEYFHSSLPILHRASFDVASTPGILVNIVTAIGSLYSGQGASPNYNRPTSVKETHNIWQSGLEEPQRSTSGGWKELRKTWMIQACLLYIVYGVFMRETVEHDKTRSMLRVLVDCVAISNPGTWLVNIVSNGSQHYSTQPHERWQSYVYEESLKLSIYTLELLDHHVLSCCNMRSLLSPIELGWELPLAASLWEAGDAVTWQEKFYEEYGKITIGILESPLRLPRHSSMCSLPLATQSLMPETPNPELIVALSASPMALTCILTNLDALVRDFTRCYYQLPPSPPDPSAFHVLTQSQDRRVITTMRTVSEIIDQKLLETMTEPEQSVWRTCQVLAWSVKLGLCRPHDLLVGGIVESRVFAALLTATHLTIGSYVAFKRMTRALKHPLPGQDCGDDSTIARALRQAISNTREKLEKLSTTGATPKHHMLGSSSLTFNSILETMLQHDYQPDVPVKRARLWTVDPATLTVSLDESEAIFMDLVIRICKDRSVWSIGPSMAAVLAEMITTRAYLQ</sequence>
<organism evidence="8 9">
    <name type="scientific">Seiridium unicorne</name>
    <dbReference type="NCBI Taxonomy" id="138068"/>
    <lineage>
        <taxon>Eukaryota</taxon>
        <taxon>Fungi</taxon>
        <taxon>Dikarya</taxon>
        <taxon>Ascomycota</taxon>
        <taxon>Pezizomycotina</taxon>
        <taxon>Sordariomycetes</taxon>
        <taxon>Xylariomycetidae</taxon>
        <taxon>Amphisphaeriales</taxon>
        <taxon>Sporocadaceae</taxon>
        <taxon>Seiridium</taxon>
    </lineage>
</organism>
<keyword evidence="5" id="KW-0862">Zinc</keyword>
<keyword evidence="3" id="KW-0677">Repeat</keyword>
<dbReference type="Proteomes" id="UP001408356">
    <property type="component" value="Unassembled WGS sequence"/>
</dbReference>
<evidence type="ECO:0000256" key="1">
    <source>
        <dbReference type="ARBA" id="ARBA00004123"/>
    </source>
</evidence>
<feature type="domain" description="Xylanolytic transcriptional activator regulatory" evidence="7">
    <location>
        <begin position="118"/>
        <end position="228"/>
    </location>
</feature>
<evidence type="ECO:0000313" key="8">
    <source>
        <dbReference type="EMBL" id="KAK9422620.1"/>
    </source>
</evidence>
<accession>A0ABR2V6T5</accession>
<dbReference type="EMBL" id="JARVKF010000112">
    <property type="protein sequence ID" value="KAK9422620.1"/>
    <property type="molecule type" value="Genomic_DNA"/>
</dbReference>
<protein>
    <submittedName>
        <fullName evidence="8">Transcription factor domain-containing protein</fullName>
    </submittedName>
</protein>
<dbReference type="InterPro" id="IPR051059">
    <property type="entry name" value="VerF-like"/>
</dbReference>
<dbReference type="PANTHER" id="PTHR40626:SF11">
    <property type="entry name" value="ZINC FINGER PROTEIN YPR022C"/>
    <property type="match status" value="1"/>
</dbReference>
<evidence type="ECO:0000256" key="4">
    <source>
        <dbReference type="ARBA" id="ARBA00022771"/>
    </source>
</evidence>
<comment type="caution">
    <text evidence="8">The sequence shown here is derived from an EMBL/GenBank/DDBJ whole genome shotgun (WGS) entry which is preliminary data.</text>
</comment>
<keyword evidence="2" id="KW-0479">Metal-binding</keyword>
<keyword evidence="6" id="KW-0539">Nucleus</keyword>
<keyword evidence="4" id="KW-0863">Zinc-finger</keyword>
<proteinExistence type="predicted"/>
<evidence type="ECO:0000313" key="9">
    <source>
        <dbReference type="Proteomes" id="UP001408356"/>
    </source>
</evidence>
<evidence type="ECO:0000256" key="2">
    <source>
        <dbReference type="ARBA" id="ARBA00022723"/>
    </source>
</evidence>
<dbReference type="PANTHER" id="PTHR40626">
    <property type="entry name" value="MIP31509P"/>
    <property type="match status" value="1"/>
</dbReference>
<dbReference type="InterPro" id="IPR007219">
    <property type="entry name" value="XnlR_reg_dom"/>
</dbReference>
<keyword evidence="9" id="KW-1185">Reference proteome</keyword>
<evidence type="ECO:0000256" key="3">
    <source>
        <dbReference type="ARBA" id="ARBA00022737"/>
    </source>
</evidence>
<evidence type="ECO:0000256" key="6">
    <source>
        <dbReference type="ARBA" id="ARBA00023242"/>
    </source>
</evidence>